<dbReference type="AlphaFoldDB" id="A0AAD9PKN8"/>
<gene>
    <name evidence="1" type="ORF">BdWA1_001568</name>
</gene>
<evidence type="ECO:0000313" key="1">
    <source>
        <dbReference type="EMBL" id="KAK2196326.1"/>
    </source>
</evidence>
<dbReference type="Proteomes" id="UP001214638">
    <property type="component" value="Unassembled WGS sequence"/>
</dbReference>
<dbReference type="KEGG" id="bdw:94335866"/>
<keyword evidence="2" id="KW-1185">Reference proteome</keyword>
<dbReference type="InterPro" id="IPR043519">
    <property type="entry name" value="NT_sf"/>
</dbReference>
<name>A0AAD9PKN8_9APIC</name>
<organism evidence="1 2">
    <name type="scientific">Babesia duncani</name>
    <dbReference type="NCBI Taxonomy" id="323732"/>
    <lineage>
        <taxon>Eukaryota</taxon>
        <taxon>Sar</taxon>
        <taxon>Alveolata</taxon>
        <taxon>Apicomplexa</taxon>
        <taxon>Aconoidasida</taxon>
        <taxon>Piroplasmida</taxon>
        <taxon>Babesiidae</taxon>
        <taxon>Babesia</taxon>
    </lineage>
</organism>
<comment type="caution">
    <text evidence="1">The sequence shown here is derived from an EMBL/GenBank/DDBJ whole genome shotgun (WGS) entry which is preliminary data.</text>
</comment>
<reference evidence="1" key="1">
    <citation type="journal article" date="2023" name="Nat. Microbiol.">
        <title>Babesia duncani multi-omics identifies virulence factors and drug targets.</title>
        <authorList>
            <person name="Singh P."/>
            <person name="Lonardi S."/>
            <person name="Liang Q."/>
            <person name="Vydyam P."/>
            <person name="Khabirova E."/>
            <person name="Fang T."/>
            <person name="Gihaz S."/>
            <person name="Thekkiniath J."/>
            <person name="Munshi M."/>
            <person name="Abel S."/>
            <person name="Ciampossin L."/>
            <person name="Batugedara G."/>
            <person name="Gupta M."/>
            <person name="Lu X.M."/>
            <person name="Lenz T."/>
            <person name="Chakravarty S."/>
            <person name="Cornillot E."/>
            <person name="Hu Y."/>
            <person name="Ma W."/>
            <person name="Gonzalez L.M."/>
            <person name="Sanchez S."/>
            <person name="Estrada K."/>
            <person name="Sanchez-Flores A."/>
            <person name="Montero E."/>
            <person name="Harb O.S."/>
            <person name="Le Roch K.G."/>
            <person name="Mamoun C.B."/>
        </authorList>
    </citation>
    <scope>NUCLEOTIDE SEQUENCE</scope>
    <source>
        <strain evidence="1">WA1</strain>
    </source>
</reference>
<evidence type="ECO:0000313" key="2">
    <source>
        <dbReference type="Proteomes" id="UP001214638"/>
    </source>
</evidence>
<dbReference type="GeneID" id="94335866"/>
<dbReference type="Gene3D" id="3.30.460.10">
    <property type="entry name" value="Beta Polymerase, domain 2"/>
    <property type="match status" value="1"/>
</dbReference>
<dbReference type="Pfam" id="PF02410">
    <property type="entry name" value="RsfS"/>
    <property type="match status" value="1"/>
</dbReference>
<dbReference type="EMBL" id="JALLKP010000002">
    <property type="protein sequence ID" value="KAK2196326.1"/>
    <property type="molecule type" value="Genomic_DNA"/>
</dbReference>
<proteinExistence type="predicted"/>
<sequence length="413" mass="47584">MDKVVEASSVDKINEITNNLTNDMLKNPYFKLPELDRTIRQLALLHPDIMSKLGVYVIPSKKVKSEQQIQPEDITEKHTRENKNVELESEYFDFIKQTEMIKAMTPEEKLVYIPKLKEAIVLEILKQRQALESLTHGLSMQGEIDAIKRFERIGIKSSVTPCIDEDSVAFSLAQKPKTRDNCQSCKNGLGQNIQNIKEALHKCVPSNYFDKGTSSPGQEFFMEHKEALLEHARRRFYLKTGSHGTDDTVHADLQDEAFGSFGQEFVIVPNKGHLWDYMSDSLARPTQRIELHHGQMPTIEQIVTILEQQRMRDIETIDFNLVNRRDQGLYCILATGTTNAHCRRVGRLLYRTLADLNVPFISKACYCYNRRSCEWIIARLGPLVVHLVTDQVKSRYSLQDFWREALEYSNTTT</sequence>
<accession>A0AAD9PKN8</accession>
<dbReference type="SUPFAM" id="SSF81301">
    <property type="entry name" value="Nucleotidyltransferase"/>
    <property type="match status" value="1"/>
</dbReference>
<protein>
    <submittedName>
        <fullName evidence="1">Nucleotidyltransferase superfamily</fullName>
    </submittedName>
</protein>
<dbReference type="RefSeq" id="XP_067803168.1">
    <property type="nucleotide sequence ID" value="XM_067946604.1"/>
</dbReference>